<feature type="compositionally biased region" description="Basic and acidic residues" evidence="1">
    <location>
        <begin position="76"/>
        <end position="95"/>
    </location>
</feature>
<name>A0A7R9J102_TIMCA</name>
<protein>
    <submittedName>
        <fullName evidence="2">(California timema) hypothetical protein</fullName>
    </submittedName>
</protein>
<feature type="region of interest" description="Disordered" evidence="1">
    <location>
        <begin position="73"/>
        <end position="95"/>
    </location>
</feature>
<sequence length="95" mass="10739">MYFALNRPDFEQEMKRTSNEHCTNQEDVPCNKQLSEIMADDNTPASVTMAATSLSKISPWLVASENITPPTLLAKSKPETVTRKTRERKISENQP</sequence>
<organism evidence="2">
    <name type="scientific">Timema californicum</name>
    <name type="common">California timema</name>
    <name type="synonym">Walking stick</name>
    <dbReference type="NCBI Taxonomy" id="61474"/>
    <lineage>
        <taxon>Eukaryota</taxon>
        <taxon>Metazoa</taxon>
        <taxon>Ecdysozoa</taxon>
        <taxon>Arthropoda</taxon>
        <taxon>Hexapoda</taxon>
        <taxon>Insecta</taxon>
        <taxon>Pterygota</taxon>
        <taxon>Neoptera</taxon>
        <taxon>Polyneoptera</taxon>
        <taxon>Phasmatodea</taxon>
        <taxon>Timematodea</taxon>
        <taxon>Timematoidea</taxon>
        <taxon>Timematidae</taxon>
        <taxon>Timema</taxon>
    </lineage>
</organism>
<evidence type="ECO:0000256" key="1">
    <source>
        <dbReference type="SAM" id="MobiDB-lite"/>
    </source>
</evidence>
<evidence type="ECO:0000313" key="2">
    <source>
        <dbReference type="EMBL" id="CAD7570640.1"/>
    </source>
</evidence>
<reference evidence="2" key="1">
    <citation type="submission" date="2020-11" db="EMBL/GenBank/DDBJ databases">
        <authorList>
            <person name="Tran Van P."/>
        </authorList>
    </citation>
    <scope>NUCLEOTIDE SEQUENCE</scope>
</reference>
<gene>
    <name evidence="2" type="ORF">TCMB3V08_LOCUS3338</name>
</gene>
<proteinExistence type="predicted"/>
<accession>A0A7R9J102</accession>
<dbReference type="EMBL" id="OE180141">
    <property type="protein sequence ID" value="CAD7570640.1"/>
    <property type="molecule type" value="Genomic_DNA"/>
</dbReference>
<dbReference type="AlphaFoldDB" id="A0A7R9J102"/>